<evidence type="ECO:0000313" key="2">
    <source>
        <dbReference type="Proteomes" id="UP000003175"/>
    </source>
</evidence>
<protein>
    <recommendedName>
        <fullName evidence="3">Phosphoribosylformylglycinamidine cyclo-ligase</fullName>
    </recommendedName>
</protein>
<comment type="caution">
    <text evidence="1">The sequence shown here is derived from an EMBL/GenBank/DDBJ whole genome shotgun (WGS) entry which is preliminary data.</text>
</comment>
<reference evidence="1 2" key="1">
    <citation type="submission" date="2011-08" db="EMBL/GenBank/DDBJ databases">
        <title>The Genome Sequence of Selenomonas noxia F0398.</title>
        <authorList>
            <consortium name="The Broad Institute Genome Sequencing Platform"/>
            <person name="Earl A."/>
            <person name="Ward D."/>
            <person name="Feldgarden M."/>
            <person name="Gevers D."/>
            <person name="Izard J."/>
            <person name="Ganesan A."/>
            <person name="Blanton J.M."/>
            <person name="Baranova O.V."/>
            <person name="Tanner A.C."/>
            <person name="Dewhirst F.E."/>
            <person name="Young S.K."/>
            <person name="Zeng Q."/>
            <person name="Gargeya S."/>
            <person name="Fitzgerald M."/>
            <person name="Haas B."/>
            <person name="Abouelleil A."/>
            <person name="Alvarado L."/>
            <person name="Arachchi H.M."/>
            <person name="Berlin A."/>
            <person name="Brown A."/>
            <person name="Chapman S.B."/>
            <person name="Chen Z."/>
            <person name="Dunbar C."/>
            <person name="Freedman E."/>
            <person name="Gearin G."/>
            <person name="Gellesch M."/>
            <person name="Goldberg J."/>
            <person name="Griggs A."/>
            <person name="Gujja S."/>
            <person name="Heiman D."/>
            <person name="Howarth C."/>
            <person name="Larson L."/>
            <person name="Lui A."/>
            <person name="MacDonald P.J.P."/>
            <person name="Montmayeur A."/>
            <person name="Murphy C."/>
            <person name="Neiman D."/>
            <person name="Pearson M."/>
            <person name="Priest M."/>
            <person name="Roberts A."/>
            <person name="Saif S."/>
            <person name="Shea T."/>
            <person name="Shenoy N."/>
            <person name="Sisk P."/>
            <person name="Stolte C."/>
            <person name="Sykes S."/>
            <person name="Wortman J."/>
            <person name="Nusbaum C."/>
            <person name="Birren B."/>
        </authorList>
    </citation>
    <scope>NUCLEOTIDE SEQUENCE [LARGE SCALE GENOMIC DNA]</scope>
    <source>
        <strain evidence="1 2">F0398</strain>
    </source>
</reference>
<gene>
    <name evidence="1" type="ORF">HMPREF9432_00928</name>
</gene>
<keyword evidence="2" id="KW-1185">Reference proteome</keyword>
<sequence length="117" mass="13487">MRLEVIPIHIHIGEVRTLSVENWQTIPDDRQQIIEIVGGAVVQDFGHITEGDRISCAVVVTARDWEKIKGYWDSRTMVSVTDEGGNILPSMRVVVKSYEYMAHFPKVYQLSLEFWRV</sequence>
<dbReference type="Proteomes" id="UP000003175">
    <property type="component" value="Unassembled WGS sequence"/>
</dbReference>
<accession>A0ABN0DQP0</accession>
<proteinExistence type="predicted"/>
<evidence type="ECO:0008006" key="3">
    <source>
        <dbReference type="Google" id="ProtNLM"/>
    </source>
</evidence>
<name>A0ABN0DQP0_9FIRM</name>
<dbReference type="RefSeq" id="WP_006696258.1">
    <property type="nucleotide sequence ID" value="NZ_JH376858.1"/>
</dbReference>
<dbReference type="EMBL" id="ADGH01000007">
    <property type="protein sequence ID" value="EHG25122.1"/>
    <property type="molecule type" value="Genomic_DNA"/>
</dbReference>
<evidence type="ECO:0000313" key="1">
    <source>
        <dbReference type="EMBL" id="EHG25122.1"/>
    </source>
</evidence>
<organism evidence="1 2">
    <name type="scientific">Selenomonas noxia F0398</name>
    <dbReference type="NCBI Taxonomy" id="702437"/>
    <lineage>
        <taxon>Bacteria</taxon>
        <taxon>Bacillati</taxon>
        <taxon>Bacillota</taxon>
        <taxon>Negativicutes</taxon>
        <taxon>Selenomonadales</taxon>
        <taxon>Selenomonadaceae</taxon>
        <taxon>Selenomonas</taxon>
    </lineage>
</organism>